<keyword evidence="4" id="KW-1185">Reference proteome</keyword>
<name>A0A2K4X6P8_PSEVC</name>
<reference evidence="1 4" key="1">
    <citation type="submission" date="2015-06" db="EMBL/GenBank/DDBJ databases">
        <title>Genome sequence of Pseudoalteromonas carrageenovora.</title>
        <authorList>
            <person name="Xie B.-B."/>
            <person name="Rong J.-C."/>
            <person name="Qin Q.-L."/>
            <person name="Zhang Y.-Z."/>
        </authorList>
    </citation>
    <scope>NUCLEOTIDE SEQUENCE [LARGE SCALE GENOMIC DNA]</scope>
    <source>
        <strain evidence="1 4">IAM 12662</strain>
    </source>
</reference>
<dbReference type="Proteomes" id="UP000238288">
    <property type="component" value="Chromosome PCAR9a"/>
</dbReference>
<evidence type="ECO:0000313" key="4">
    <source>
        <dbReference type="Proteomes" id="UP000615003"/>
    </source>
</evidence>
<evidence type="ECO:0000313" key="1">
    <source>
        <dbReference type="EMBL" id="MBE0382197.1"/>
    </source>
</evidence>
<dbReference type="Proteomes" id="UP000615003">
    <property type="component" value="Unassembled WGS sequence"/>
</dbReference>
<dbReference type="OrthoDB" id="6293039at2"/>
<dbReference type="SUPFAM" id="SSF55961">
    <property type="entry name" value="Bet v1-like"/>
    <property type="match status" value="1"/>
</dbReference>
<sequence length="148" mass="16557">MIFIKIKKTLDAPPSKITEILLNHKQLGRFFNAKFKLIAAANNGELKGGKGAIRQVEMANTAFNEQIISANQSHICYQIIGNKPVANHQGDIYLSANTSLEGFKTNLSYYIQGKAPWWLPNILLKYVITKDITQALNKLEHYLLAGDV</sequence>
<evidence type="ECO:0000313" key="3">
    <source>
        <dbReference type="Proteomes" id="UP000238288"/>
    </source>
</evidence>
<gene>
    <name evidence="2" type="ORF">PCAR9_A20419</name>
    <name evidence="1" type="ORF">PCARR_a0481</name>
</gene>
<organism evidence="2 3">
    <name type="scientific">Pseudoalteromonas carrageenovora IAM 12662</name>
    <dbReference type="NCBI Taxonomy" id="1314868"/>
    <lineage>
        <taxon>Bacteria</taxon>
        <taxon>Pseudomonadati</taxon>
        <taxon>Pseudomonadota</taxon>
        <taxon>Gammaproteobacteria</taxon>
        <taxon>Alteromonadales</taxon>
        <taxon>Pseudoalteromonadaceae</taxon>
        <taxon>Pseudoalteromonas</taxon>
    </lineage>
</organism>
<evidence type="ECO:0008006" key="5">
    <source>
        <dbReference type="Google" id="ProtNLM"/>
    </source>
</evidence>
<dbReference type="CDD" id="cd07821">
    <property type="entry name" value="PYR_PYL_RCAR_like"/>
    <property type="match status" value="1"/>
</dbReference>
<dbReference type="AlphaFoldDB" id="A0A2K4X6P8"/>
<dbReference type="RefSeq" id="WP_104642086.1">
    <property type="nucleotide sequence ID" value="NZ_AQGW01000018.1"/>
</dbReference>
<dbReference type="EMBL" id="LT965928">
    <property type="protein sequence ID" value="SOU39992.1"/>
    <property type="molecule type" value="Genomic_DNA"/>
</dbReference>
<evidence type="ECO:0000313" key="2">
    <source>
        <dbReference type="EMBL" id="SOU39992.1"/>
    </source>
</evidence>
<protein>
    <recommendedName>
        <fullName evidence="5">SRPBCC family protein</fullName>
    </recommendedName>
</protein>
<dbReference type="GeneID" id="93662635"/>
<proteinExistence type="predicted"/>
<accession>A0A2K4X6P8</accession>
<dbReference type="EMBL" id="AQGW01000018">
    <property type="protein sequence ID" value="MBE0382197.1"/>
    <property type="molecule type" value="Genomic_DNA"/>
</dbReference>
<reference evidence="2 3" key="2">
    <citation type="submission" date="2017-11" db="EMBL/GenBank/DDBJ databases">
        <authorList>
            <person name="Han C.G."/>
        </authorList>
    </citation>
    <scope>NUCLEOTIDE SEQUENCE [LARGE SCALE GENOMIC DNA]</scope>
    <source>
        <strain evidence="3">ATCC 43555</strain>
        <strain evidence="2">ATCC43555</strain>
    </source>
</reference>